<dbReference type="EC" id="3.2.1.23" evidence="4"/>
<dbReference type="InterPro" id="IPR036833">
    <property type="entry name" value="BetaGal_dom3_sf"/>
</dbReference>
<dbReference type="InterPro" id="IPR025300">
    <property type="entry name" value="BetaGal_jelly_roll_dom"/>
</dbReference>
<evidence type="ECO:0000256" key="3">
    <source>
        <dbReference type="ARBA" id="ARBA00009865"/>
    </source>
</evidence>
<dbReference type="InterPro" id="IPR017853">
    <property type="entry name" value="GH"/>
</dbReference>
<evidence type="ECO:0000256" key="10">
    <source>
        <dbReference type="SAM" id="MobiDB-lite"/>
    </source>
</evidence>
<dbReference type="InterPro" id="IPR025972">
    <property type="entry name" value="BetaGal_dom3"/>
</dbReference>
<name>A0A1I7GQH6_9BURK</name>
<dbReference type="GO" id="GO:0004565">
    <property type="term" value="F:beta-galactosidase activity"/>
    <property type="evidence" value="ECO:0007669"/>
    <property type="project" value="UniProtKB-EC"/>
</dbReference>
<dbReference type="InterPro" id="IPR001944">
    <property type="entry name" value="Glycoside_Hdrlase_35"/>
</dbReference>
<dbReference type="InterPro" id="IPR023296">
    <property type="entry name" value="Glyco_hydro_beta-prop_sf"/>
</dbReference>
<dbReference type="RefSeq" id="WP_218164819.1">
    <property type="nucleotide sequence ID" value="NZ_FPBO01000004.1"/>
</dbReference>
<dbReference type="Gene3D" id="2.60.390.10">
    <property type="entry name" value="Beta-galactosidase, domain 3"/>
    <property type="match status" value="1"/>
</dbReference>
<evidence type="ECO:0000313" key="14">
    <source>
        <dbReference type="Proteomes" id="UP000199391"/>
    </source>
</evidence>
<proteinExistence type="inferred from homology"/>
<evidence type="ECO:0000256" key="5">
    <source>
        <dbReference type="ARBA" id="ARBA00022729"/>
    </source>
</evidence>
<comment type="similarity">
    <text evidence="2 9">Belongs to the glycosyl hydrolase 35 family.</text>
</comment>
<dbReference type="STRING" id="1035707.SAMN05216552_100432"/>
<evidence type="ECO:0000256" key="1">
    <source>
        <dbReference type="ARBA" id="ARBA00001412"/>
    </source>
</evidence>
<sequence length="1339" mass="144160">MMQQGPRHRAAMLAMGTTMALAVNAALPAWAHAQAQPQSNPEHATPPAAPTTGDALMDTFGLTSANKVQTQGQASTGQTAHLKVVPRRGDTSYIMAAFPAAAENTLSIFTGYDGQTYTSLASEAYKPAKGGLRDPSIIHANDGYYYVAYTTGSKGGSFGLARSRDLRRWSHVRDIALALPSGAAASVRAPEWLRDRDGKVHLVVSAAGNGGKFSTYLLSATDASLTRYAKPRLMKGLENDYVDAFVLVDGDGYRVFARNQASGRIEMASAKDLSGPWSVEPAGDWGAGVEAPALVKLPDGGWRIYFEDGKRYYHSDSRDNFKTWTPKAELATVSGAARHFTVLAEPTAVLEKATAPAGKPKKITWDKHSLLIDGERKMIWGGEMHPFRLPSPSLWRDVLEKMKASGLNTVAFYFDWGYHSARPGEFDFTGIRNMEKAIEMAEELGMYIIIRVGPYVNAELTMGGFPGWLARQHAVARTDAPDYIAASDEWLTQINAIVARHQVTNGGGNVILYQLENELSQTTDTHKRYMQYLHDKARADGISVPLFHNSAGRLPNWTPVGSSAPYAVPGPTDLYAFDGYPGGGCTNTHVPGKPNVVPNWGMYGEMPKKIDGPVKIGALASPNTPGFAAEIGGGWFDFWGSVGSYECTAKRIGSGYQRVFYGSSLINGLSIHSVYMMFGGTSWGWTPASVVYTSYDYGAAIDEGRGLREKALTLKQMGNFVQAAEGLLAEMEKAEPLATSSERVKLYHNISPKTGARLIYVAHNPSDATTNDPFSFKLTTRDGSYAIPQAGKLGLNGHDAKLLLADYALERQHLVYTTSDTQTHFRQGARDVALLYGRAGEDGETVLRYAGEPKVEVLQGAVSQVYDGKRGDLRLNYVHQGLAVVRITPAGGAPLLLLLGDDDTGRQMWKIDTAQGPVLLRSAALVRSASWERGALAVTGDASAPSTLDVWTEQPLTALRFNGQALKPARGADGRVSAGGILGPRPYKLPDLMALQWGRRLDSPEAKPEFDDSGWRKADLAASAATIATLPPQGQPVLAMSDYGFHHGDVWYRGRFEVRAGQPLAERLEVAYGGGGAGMAQVWLDGKFIGQHELPGGDAKPVTVATTSFDLPALAAGPHLLSVMVRNNSHNWDLAANDEHKEGRGLISASLGAKQGPKFATPVSWKIQGSQGGEVIPDLVRGPMNNGGLWGERQGWHLPSPGAAVDRQWQSAAPGAAPPQAGTYWLRTKVKLDLPKDHDIQLGLVFGDAGKPRSDPKTRVLMFVNGWNMGNFISNMGPQRTFVLPPGVLNANGDNTIALAVTTDGKPENALEPVKLVTLRAARGGVKVEPVGQSAALQR</sequence>
<dbReference type="SUPFAM" id="SSF49785">
    <property type="entry name" value="Galactose-binding domain-like"/>
    <property type="match status" value="2"/>
</dbReference>
<evidence type="ECO:0000313" key="13">
    <source>
        <dbReference type="EMBL" id="SFU50704.1"/>
    </source>
</evidence>
<dbReference type="InterPro" id="IPR008979">
    <property type="entry name" value="Galactose-bd-like_sf"/>
</dbReference>
<reference evidence="14" key="1">
    <citation type="submission" date="2016-10" db="EMBL/GenBank/DDBJ databases">
        <authorList>
            <person name="Varghese N."/>
            <person name="Submissions S."/>
        </authorList>
    </citation>
    <scope>NUCLEOTIDE SEQUENCE [LARGE SCALE GENOMIC DNA]</scope>
    <source>
        <strain evidence="14">CGMCC 1.11014</strain>
    </source>
</reference>
<dbReference type="Gene3D" id="2.102.20.10">
    <property type="entry name" value="Beta-galactosidase, domain 2"/>
    <property type="match status" value="1"/>
</dbReference>
<feature type="chain" id="PRO_5011740110" description="beta-galactosidase" evidence="11">
    <location>
        <begin position="26"/>
        <end position="1339"/>
    </location>
</feature>
<protein>
    <recommendedName>
        <fullName evidence="4">beta-galactosidase</fullName>
        <ecNumber evidence="4">3.2.1.23</ecNumber>
    </recommendedName>
</protein>
<dbReference type="GO" id="GO:0005524">
    <property type="term" value="F:ATP binding"/>
    <property type="evidence" value="ECO:0007669"/>
    <property type="project" value="InterPro"/>
</dbReference>
<dbReference type="PROSITE" id="PS00178">
    <property type="entry name" value="AA_TRNA_LIGASE_I"/>
    <property type="match status" value="1"/>
</dbReference>
<dbReference type="Pfam" id="PF13364">
    <property type="entry name" value="BetaGal_ABD2"/>
    <property type="match status" value="2"/>
</dbReference>
<dbReference type="EMBL" id="FPBO01000004">
    <property type="protein sequence ID" value="SFU50704.1"/>
    <property type="molecule type" value="Genomic_DNA"/>
</dbReference>
<dbReference type="Pfam" id="PF10435">
    <property type="entry name" value="BetaGal_dom2"/>
    <property type="match status" value="1"/>
</dbReference>
<dbReference type="PRINTS" id="PR00742">
    <property type="entry name" value="GLHYDRLASE35"/>
</dbReference>
<dbReference type="Gene3D" id="3.20.20.80">
    <property type="entry name" value="Glycosidases"/>
    <property type="match status" value="1"/>
</dbReference>
<evidence type="ECO:0000256" key="4">
    <source>
        <dbReference type="ARBA" id="ARBA00012756"/>
    </source>
</evidence>
<keyword evidence="14" id="KW-1185">Reference proteome</keyword>
<dbReference type="Proteomes" id="UP000199391">
    <property type="component" value="Unassembled WGS sequence"/>
</dbReference>
<feature type="signal peptide" evidence="11">
    <location>
        <begin position="1"/>
        <end position="25"/>
    </location>
</feature>
<keyword evidence="7" id="KW-0325">Glycoprotein</keyword>
<dbReference type="InterPro" id="IPR001412">
    <property type="entry name" value="aa-tRNA-synth_I_CS"/>
</dbReference>
<dbReference type="Gene3D" id="2.60.120.260">
    <property type="entry name" value="Galactose-binding domain-like"/>
    <property type="match status" value="2"/>
</dbReference>
<gene>
    <name evidence="13" type="ORF">SAMN05216552_100432</name>
</gene>
<dbReference type="SUPFAM" id="SSF51011">
    <property type="entry name" value="Glycosyl hydrolase domain"/>
    <property type="match status" value="1"/>
</dbReference>
<dbReference type="InterPro" id="IPR018954">
    <property type="entry name" value="Betagal_dom2"/>
</dbReference>
<evidence type="ECO:0000256" key="2">
    <source>
        <dbReference type="ARBA" id="ARBA00009809"/>
    </source>
</evidence>
<dbReference type="InterPro" id="IPR006710">
    <property type="entry name" value="Glyco_hydro_43"/>
</dbReference>
<dbReference type="GO" id="GO:0006418">
    <property type="term" value="P:tRNA aminoacylation for protein translation"/>
    <property type="evidence" value="ECO:0007669"/>
    <property type="project" value="InterPro"/>
</dbReference>
<dbReference type="Gene3D" id="2.115.10.20">
    <property type="entry name" value="Glycosyl hydrolase domain, family 43"/>
    <property type="match status" value="1"/>
</dbReference>
<dbReference type="InterPro" id="IPR031330">
    <property type="entry name" value="Gly_Hdrlase_35_cat"/>
</dbReference>
<dbReference type="SMART" id="SM01029">
    <property type="entry name" value="BetaGal_dom2"/>
    <property type="match status" value="1"/>
</dbReference>
<dbReference type="GO" id="GO:0004812">
    <property type="term" value="F:aminoacyl-tRNA ligase activity"/>
    <property type="evidence" value="ECO:0007669"/>
    <property type="project" value="InterPro"/>
</dbReference>
<dbReference type="SUPFAM" id="SSF51445">
    <property type="entry name" value="(Trans)glycosidases"/>
    <property type="match status" value="1"/>
</dbReference>
<organism evidence="13 14">
    <name type="scientific">Pseudoduganella namucuonensis</name>
    <dbReference type="NCBI Taxonomy" id="1035707"/>
    <lineage>
        <taxon>Bacteria</taxon>
        <taxon>Pseudomonadati</taxon>
        <taxon>Pseudomonadota</taxon>
        <taxon>Betaproteobacteria</taxon>
        <taxon>Burkholderiales</taxon>
        <taxon>Oxalobacteraceae</taxon>
        <taxon>Telluria group</taxon>
        <taxon>Pseudoduganella</taxon>
    </lineage>
</organism>
<comment type="similarity">
    <text evidence="3">Belongs to the glycosyl hydrolase 43 family.</text>
</comment>
<dbReference type="Pfam" id="PF01301">
    <property type="entry name" value="Glyco_hydro_35"/>
    <property type="match status" value="1"/>
</dbReference>
<evidence type="ECO:0000256" key="8">
    <source>
        <dbReference type="ARBA" id="ARBA00023295"/>
    </source>
</evidence>
<dbReference type="SUPFAM" id="SSF75005">
    <property type="entry name" value="Arabinanase/levansucrase/invertase"/>
    <property type="match status" value="1"/>
</dbReference>
<keyword evidence="6" id="KW-0378">Hydrolase</keyword>
<dbReference type="Pfam" id="PF13363">
    <property type="entry name" value="BetaGal_dom3"/>
    <property type="match status" value="1"/>
</dbReference>
<dbReference type="SUPFAM" id="SSF117100">
    <property type="entry name" value="Beta-galactosidase LacA, domain 3"/>
    <property type="match status" value="1"/>
</dbReference>
<dbReference type="InterPro" id="IPR037110">
    <property type="entry name" value="Betagal_dom2_sf"/>
</dbReference>
<dbReference type="Pfam" id="PF04616">
    <property type="entry name" value="Glyco_hydro_43"/>
    <property type="match status" value="1"/>
</dbReference>
<comment type="catalytic activity">
    <reaction evidence="1">
        <text>Hydrolysis of terminal non-reducing beta-D-galactose residues in beta-D-galactosides.</text>
        <dbReference type="EC" id="3.2.1.23"/>
    </reaction>
</comment>
<evidence type="ECO:0000256" key="11">
    <source>
        <dbReference type="SAM" id="SignalP"/>
    </source>
</evidence>
<evidence type="ECO:0000256" key="6">
    <source>
        <dbReference type="ARBA" id="ARBA00022801"/>
    </source>
</evidence>
<feature type="region of interest" description="Disordered" evidence="10">
    <location>
        <begin position="32"/>
        <end position="55"/>
    </location>
</feature>
<dbReference type="PANTHER" id="PTHR23421">
    <property type="entry name" value="BETA-GALACTOSIDASE RELATED"/>
    <property type="match status" value="1"/>
</dbReference>
<accession>A0A1I7GQH6</accession>
<keyword evidence="8" id="KW-0326">Glycosidase</keyword>
<evidence type="ECO:0000256" key="7">
    <source>
        <dbReference type="ARBA" id="ARBA00023180"/>
    </source>
</evidence>
<evidence type="ECO:0000256" key="9">
    <source>
        <dbReference type="RuleBase" id="RU003679"/>
    </source>
</evidence>
<dbReference type="GO" id="GO:0005975">
    <property type="term" value="P:carbohydrate metabolic process"/>
    <property type="evidence" value="ECO:0007669"/>
    <property type="project" value="InterPro"/>
</dbReference>
<feature type="domain" description="Beta-galactosidase" evidence="12">
    <location>
        <begin position="725"/>
        <end position="908"/>
    </location>
</feature>
<keyword evidence="5 11" id="KW-0732">Signal</keyword>
<evidence type="ECO:0000259" key="12">
    <source>
        <dbReference type="SMART" id="SM01029"/>
    </source>
</evidence>